<name>A0A7J9DLQ9_9ROSI</name>
<evidence type="ECO:0008006" key="4">
    <source>
        <dbReference type="Google" id="ProtNLM"/>
    </source>
</evidence>
<gene>
    <name evidence="2" type="ORF">Gotri_024290</name>
</gene>
<evidence type="ECO:0000256" key="1">
    <source>
        <dbReference type="SAM" id="MobiDB-lite"/>
    </source>
</evidence>
<evidence type="ECO:0000313" key="3">
    <source>
        <dbReference type="Proteomes" id="UP000593568"/>
    </source>
</evidence>
<keyword evidence="3" id="KW-1185">Reference proteome</keyword>
<organism evidence="2 3">
    <name type="scientific">Gossypium trilobum</name>
    <dbReference type="NCBI Taxonomy" id="34281"/>
    <lineage>
        <taxon>Eukaryota</taxon>
        <taxon>Viridiplantae</taxon>
        <taxon>Streptophyta</taxon>
        <taxon>Embryophyta</taxon>
        <taxon>Tracheophyta</taxon>
        <taxon>Spermatophyta</taxon>
        <taxon>Magnoliopsida</taxon>
        <taxon>eudicotyledons</taxon>
        <taxon>Gunneridae</taxon>
        <taxon>Pentapetalae</taxon>
        <taxon>rosids</taxon>
        <taxon>malvids</taxon>
        <taxon>Malvales</taxon>
        <taxon>Malvaceae</taxon>
        <taxon>Malvoideae</taxon>
        <taxon>Gossypium</taxon>
    </lineage>
</organism>
<accession>A0A7J9DLQ9</accession>
<feature type="compositionally biased region" description="Basic and acidic residues" evidence="1">
    <location>
        <begin position="108"/>
        <end position="157"/>
    </location>
</feature>
<dbReference type="EMBL" id="JABEZW010000003">
    <property type="protein sequence ID" value="MBA0761676.1"/>
    <property type="molecule type" value="Genomic_DNA"/>
</dbReference>
<dbReference type="Proteomes" id="UP000593568">
    <property type="component" value="Unassembled WGS sequence"/>
</dbReference>
<feature type="region of interest" description="Disordered" evidence="1">
    <location>
        <begin position="108"/>
        <end position="173"/>
    </location>
</feature>
<evidence type="ECO:0000313" key="2">
    <source>
        <dbReference type="EMBL" id="MBA0761676.1"/>
    </source>
</evidence>
<feature type="non-terminal residue" evidence="2">
    <location>
        <position position="1"/>
    </location>
</feature>
<protein>
    <recommendedName>
        <fullName evidence="4">Zinc knuckle CX2CX4HX4C domain-containing protein</fullName>
    </recommendedName>
</protein>
<reference evidence="2 3" key="1">
    <citation type="journal article" date="2019" name="Genome Biol. Evol.">
        <title>Insights into the evolution of the New World diploid cottons (Gossypium, subgenus Houzingenia) based on genome sequencing.</title>
        <authorList>
            <person name="Grover C.E."/>
            <person name="Arick M.A. 2nd"/>
            <person name="Thrash A."/>
            <person name="Conover J.L."/>
            <person name="Sanders W.S."/>
            <person name="Peterson D.G."/>
            <person name="Frelichowski J.E."/>
            <person name="Scheffler J.A."/>
            <person name="Scheffler B.E."/>
            <person name="Wendel J.F."/>
        </authorList>
    </citation>
    <scope>NUCLEOTIDE SEQUENCE [LARGE SCALE GENOMIC DNA]</scope>
    <source>
        <strain evidence="2">8</strain>
        <tissue evidence="2">Leaf</tissue>
    </source>
</reference>
<sequence length="298" mass="33766">MDKSIFHEFKWIDISKPLRRVVYFVGSEEKEIVCAIKSEQLPVFYYICGIVGHTTQKCVKQAEGVDQGENKLQYSNWLRVQLNGNGQNRGNWRNGVEIIEIKVEANTETNEGKKRSRDESELMGLKEKEKIKGREEDSESRSTIEKRHARLMRDGGGRNKGKRKGIRGGNGENVDERCGINVAKTDALAVNSVGKSGGLAMLWKDGIKVDIQNYSRHHIDSVIQLEDQRSFRFMGFYGHADLNQRNDSWNMLKRVGVLYGVRAITTMLLDAKTSLQATIVDMSSSAYMVTNRLVESTD</sequence>
<dbReference type="AlphaFoldDB" id="A0A7J9DLQ9"/>
<proteinExistence type="predicted"/>
<comment type="caution">
    <text evidence="2">The sequence shown here is derived from an EMBL/GenBank/DDBJ whole genome shotgun (WGS) entry which is preliminary data.</text>
</comment>